<keyword evidence="4" id="KW-0479">Metal-binding</keyword>
<feature type="compositionally biased region" description="Acidic residues" evidence="10">
    <location>
        <begin position="676"/>
        <end position="749"/>
    </location>
</feature>
<feature type="region of interest" description="Disordered" evidence="10">
    <location>
        <begin position="177"/>
        <end position="238"/>
    </location>
</feature>
<sequence length="769" mass="86370">MFRSIKRKTEAAFRRRKTNRTISSTVTQVTAPTDVDWPFQNDYSSYPPSTTHSAAAATTNNVTPGAGSEQSSPVEPRRQTSFEGGGDTSVAESSSLDLSYLEEPYLEEGVDAAGIEGAEDEVREDAYTTKYVPFVETSAMRNNMFVHAATSHYGMVNPAIMSGFGDDDESIWLVDDEETEENSAVERQGHEMREDEEEDELVQEEREEMGEEEPDIAPPPTNQSPVVPSVSEAASTAGPQTGFTYRINYALFDDDEFASSQEEEATATSVSVGRAPSLRPRSSGTNSLESLSVGNGSHRPHETRDTIGASSGSSTPATSNPYVHLLEQQDSAMMVAYQRRLDLSGRRGDDEADDFSFGQRYQKDPDTLAVLVTHQRVPSDHAAGDRDCSICADTKEPILFPRFSPTASCEHPPTACLECLEQSIRSDLTSKIWTDIRCPECRGLLDYTDIQRYADEETFKRYETLALRAAMAEAENFFWCTSDCGSGQIHESGHELPIVICLHCSHRSCFRHNVAWHQGLTCDEYDQLLANPDNFRSRLEIDNDAWAASQQAQLNADRAMAQGLLEEERRAAEMRHRREREERERTRKAIELARQIAARRKKEEEMSRITVGRTTKPCPGCGWAIEKNDGCSHMTCVKCQHQFCYECGADHRQILENDNTVHLDTCRFHPSQLEESGAEETEDTYEEEEEDLEEEERSVSDEDDEFGSYENYLDEEEDEEEGEHTEDEGEEDDDDYDGYVDYGSEEDGFDGYWIGSDEEVRISESTSSS</sequence>
<dbReference type="PROSITE" id="PS51873">
    <property type="entry name" value="TRIAD"/>
    <property type="match status" value="1"/>
</dbReference>
<feature type="compositionally biased region" description="Acidic residues" evidence="10">
    <location>
        <begin position="194"/>
        <end position="215"/>
    </location>
</feature>
<dbReference type="Gene3D" id="1.20.120.1750">
    <property type="match status" value="1"/>
</dbReference>
<keyword evidence="6 9" id="KW-0863">Zinc-finger</keyword>
<dbReference type="InterPro" id="IPR002867">
    <property type="entry name" value="IBR_dom"/>
</dbReference>
<evidence type="ECO:0000256" key="4">
    <source>
        <dbReference type="ARBA" id="ARBA00022723"/>
    </source>
</evidence>
<dbReference type="GO" id="GO:0061630">
    <property type="term" value="F:ubiquitin protein ligase activity"/>
    <property type="evidence" value="ECO:0007669"/>
    <property type="project" value="UniProtKB-EC"/>
</dbReference>
<keyword evidence="3" id="KW-0808">Transferase</keyword>
<organism evidence="13 14">
    <name type="scientific">Trichoderma longibrachiatum ATCC 18648</name>
    <dbReference type="NCBI Taxonomy" id="983965"/>
    <lineage>
        <taxon>Eukaryota</taxon>
        <taxon>Fungi</taxon>
        <taxon>Dikarya</taxon>
        <taxon>Ascomycota</taxon>
        <taxon>Pezizomycotina</taxon>
        <taxon>Sordariomycetes</taxon>
        <taxon>Hypocreomycetidae</taxon>
        <taxon>Hypocreales</taxon>
        <taxon>Hypocreaceae</taxon>
        <taxon>Trichoderma</taxon>
    </lineage>
</organism>
<feature type="region of interest" description="Disordered" evidence="10">
    <location>
        <begin position="260"/>
        <end position="320"/>
    </location>
</feature>
<gene>
    <name evidence="13" type="ORF">M440DRAFT_1378624</name>
</gene>
<dbReference type="Pfam" id="PF22191">
    <property type="entry name" value="IBR_1"/>
    <property type="match status" value="1"/>
</dbReference>
<evidence type="ECO:0000256" key="3">
    <source>
        <dbReference type="ARBA" id="ARBA00022679"/>
    </source>
</evidence>
<dbReference type="InterPro" id="IPR044066">
    <property type="entry name" value="TRIAD_supradom"/>
</dbReference>
<evidence type="ECO:0000256" key="8">
    <source>
        <dbReference type="ARBA" id="ARBA00022833"/>
    </source>
</evidence>
<feature type="region of interest" description="Disordered" evidence="10">
    <location>
        <begin position="671"/>
        <end position="769"/>
    </location>
</feature>
<dbReference type="CDD" id="cd20336">
    <property type="entry name" value="Rcat_RBR"/>
    <property type="match status" value="1"/>
</dbReference>
<evidence type="ECO:0000256" key="10">
    <source>
        <dbReference type="SAM" id="MobiDB-lite"/>
    </source>
</evidence>
<dbReference type="InterPro" id="IPR001841">
    <property type="entry name" value="Znf_RING"/>
</dbReference>
<dbReference type="SUPFAM" id="SSF57850">
    <property type="entry name" value="RING/U-box"/>
    <property type="match status" value="3"/>
</dbReference>
<evidence type="ECO:0000256" key="2">
    <source>
        <dbReference type="ARBA" id="ARBA00012251"/>
    </source>
</evidence>
<dbReference type="Gene3D" id="3.30.40.10">
    <property type="entry name" value="Zinc/RING finger domain, C3HC4 (zinc finger)"/>
    <property type="match status" value="1"/>
</dbReference>
<evidence type="ECO:0000256" key="7">
    <source>
        <dbReference type="ARBA" id="ARBA00022786"/>
    </source>
</evidence>
<dbReference type="InterPro" id="IPR013083">
    <property type="entry name" value="Znf_RING/FYVE/PHD"/>
</dbReference>
<keyword evidence="14" id="KW-1185">Reference proteome</keyword>
<feature type="domain" description="RING-type" evidence="12">
    <location>
        <begin position="384"/>
        <end position="675"/>
    </location>
</feature>
<proteinExistence type="predicted"/>
<dbReference type="CDD" id="cd20335">
    <property type="entry name" value="BRcat_RBR"/>
    <property type="match status" value="1"/>
</dbReference>
<feature type="compositionally biased region" description="Low complexity" evidence="10">
    <location>
        <begin position="46"/>
        <end position="59"/>
    </location>
</feature>
<dbReference type="PANTHER" id="PTHR11685">
    <property type="entry name" value="RBR FAMILY RING FINGER AND IBR DOMAIN-CONTAINING"/>
    <property type="match status" value="1"/>
</dbReference>
<evidence type="ECO:0000313" key="14">
    <source>
        <dbReference type="Proteomes" id="UP000240760"/>
    </source>
</evidence>
<evidence type="ECO:0000313" key="13">
    <source>
        <dbReference type="EMBL" id="PTB75901.1"/>
    </source>
</evidence>
<evidence type="ECO:0000256" key="1">
    <source>
        <dbReference type="ARBA" id="ARBA00001798"/>
    </source>
</evidence>
<feature type="compositionally biased region" description="Low complexity" evidence="10">
    <location>
        <begin position="308"/>
        <end position="320"/>
    </location>
</feature>
<dbReference type="EC" id="2.3.2.31" evidence="2"/>
<dbReference type="EMBL" id="KZ679133">
    <property type="protein sequence ID" value="PTB75901.1"/>
    <property type="molecule type" value="Genomic_DNA"/>
</dbReference>
<feature type="region of interest" description="Disordered" evidence="10">
    <location>
        <begin position="46"/>
        <end position="94"/>
    </location>
</feature>
<evidence type="ECO:0000259" key="12">
    <source>
        <dbReference type="PROSITE" id="PS51873"/>
    </source>
</evidence>
<dbReference type="GO" id="GO:0016567">
    <property type="term" value="P:protein ubiquitination"/>
    <property type="evidence" value="ECO:0007669"/>
    <property type="project" value="InterPro"/>
</dbReference>
<evidence type="ECO:0000256" key="6">
    <source>
        <dbReference type="ARBA" id="ARBA00022771"/>
    </source>
</evidence>
<feature type="domain" description="RING-type" evidence="11">
    <location>
        <begin position="388"/>
        <end position="442"/>
    </location>
</feature>
<feature type="region of interest" description="Disordered" evidence="10">
    <location>
        <begin position="1"/>
        <end position="27"/>
    </location>
</feature>
<evidence type="ECO:0000259" key="11">
    <source>
        <dbReference type="PROSITE" id="PS50089"/>
    </source>
</evidence>
<evidence type="ECO:0000256" key="5">
    <source>
        <dbReference type="ARBA" id="ARBA00022737"/>
    </source>
</evidence>
<keyword evidence="8" id="KW-0862">Zinc</keyword>
<dbReference type="GO" id="GO:0008270">
    <property type="term" value="F:zinc ion binding"/>
    <property type="evidence" value="ECO:0007669"/>
    <property type="project" value="UniProtKB-KW"/>
</dbReference>
<dbReference type="AlphaFoldDB" id="A0A2T4C2V1"/>
<reference evidence="13 14" key="1">
    <citation type="submission" date="2016-07" db="EMBL/GenBank/DDBJ databases">
        <title>Multiple horizontal gene transfer events from other fungi enriched the ability of initially mycotrophic Trichoderma (Ascomycota) to feed on dead plant biomass.</title>
        <authorList>
            <consortium name="DOE Joint Genome Institute"/>
            <person name="Aerts A."/>
            <person name="Atanasova L."/>
            <person name="Chenthamara K."/>
            <person name="Zhang J."/>
            <person name="Grujic M."/>
            <person name="Henrissat B."/>
            <person name="Kuo A."/>
            <person name="Salamov A."/>
            <person name="Lipzen A."/>
            <person name="Labutti K."/>
            <person name="Barry K."/>
            <person name="Miao Y."/>
            <person name="Rahimi M.J."/>
            <person name="Shen Q."/>
            <person name="Grigoriev I.V."/>
            <person name="Kubicek C.P."/>
            <person name="Druzhinina I.S."/>
        </authorList>
    </citation>
    <scope>NUCLEOTIDE SEQUENCE [LARGE SCALE GENOMIC DNA]</scope>
    <source>
        <strain evidence="13 14">ATCC 18648</strain>
    </source>
</reference>
<comment type="catalytic activity">
    <reaction evidence="1">
        <text>[E2 ubiquitin-conjugating enzyme]-S-ubiquitinyl-L-cysteine + [acceptor protein]-L-lysine = [E2 ubiquitin-conjugating enzyme]-L-cysteine + [acceptor protein]-N(6)-ubiquitinyl-L-lysine.</text>
        <dbReference type="EC" id="2.3.2.31"/>
    </reaction>
</comment>
<feature type="compositionally biased region" description="Polar residues" evidence="10">
    <location>
        <begin position="60"/>
        <end position="73"/>
    </location>
</feature>
<dbReference type="SMART" id="SM00647">
    <property type="entry name" value="IBR"/>
    <property type="match status" value="2"/>
</dbReference>
<keyword evidence="5" id="KW-0677">Repeat</keyword>
<dbReference type="Pfam" id="PF01485">
    <property type="entry name" value="IBR"/>
    <property type="match status" value="1"/>
</dbReference>
<dbReference type="STRING" id="983965.A0A2T4C2V1"/>
<evidence type="ECO:0000256" key="9">
    <source>
        <dbReference type="PROSITE-ProRule" id="PRU00175"/>
    </source>
</evidence>
<dbReference type="InterPro" id="IPR031127">
    <property type="entry name" value="E3_UB_ligase_RBR"/>
</dbReference>
<dbReference type="Proteomes" id="UP000240760">
    <property type="component" value="Unassembled WGS sequence"/>
</dbReference>
<dbReference type="PROSITE" id="PS50089">
    <property type="entry name" value="ZF_RING_2"/>
    <property type="match status" value="1"/>
</dbReference>
<feature type="compositionally biased region" description="Polar residues" evidence="10">
    <location>
        <begin position="280"/>
        <end position="295"/>
    </location>
</feature>
<accession>A0A2T4C2V1</accession>
<name>A0A2T4C2V1_TRILO</name>
<dbReference type="OrthoDB" id="1431934at2759"/>
<keyword evidence="7" id="KW-0833">Ubl conjugation pathway</keyword>
<protein>
    <recommendedName>
        <fullName evidence="2">RBR-type E3 ubiquitin transferase</fullName>
        <ecNumber evidence="2">2.3.2.31</ecNumber>
    </recommendedName>
</protein>